<dbReference type="InterPro" id="IPR015946">
    <property type="entry name" value="KH_dom-like_a/b"/>
</dbReference>
<evidence type="ECO:0000259" key="2">
    <source>
        <dbReference type="PROSITE" id="PS51061"/>
    </source>
</evidence>
<name>A0A2H0TH91_9BACT</name>
<dbReference type="PANTHER" id="PTHR35800">
    <property type="entry name" value="PROTEIN JAG"/>
    <property type="match status" value="1"/>
</dbReference>
<organism evidence="3 4">
    <name type="scientific">Candidatus Niyogibacteria bacterium CG10_big_fil_rev_8_21_14_0_10_42_19</name>
    <dbReference type="NCBI Taxonomy" id="1974725"/>
    <lineage>
        <taxon>Bacteria</taxon>
        <taxon>Candidatus Niyogiibacteriota</taxon>
    </lineage>
</organism>
<dbReference type="PROSITE" id="PS51061">
    <property type="entry name" value="R3H"/>
    <property type="match status" value="1"/>
</dbReference>
<dbReference type="InterPro" id="IPR039247">
    <property type="entry name" value="KhpB"/>
</dbReference>
<keyword evidence="1" id="KW-0694">RNA-binding</keyword>
<dbReference type="AlphaFoldDB" id="A0A2H0TH91"/>
<dbReference type="Gene3D" id="3.30.300.20">
    <property type="match status" value="1"/>
</dbReference>
<dbReference type="EMBL" id="PFCN01000033">
    <property type="protein sequence ID" value="PIR70185.1"/>
    <property type="molecule type" value="Genomic_DNA"/>
</dbReference>
<evidence type="ECO:0000256" key="1">
    <source>
        <dbReference type="ARBA" id="ARBA00022884"/>
    </source>
</evidence>
<dbReference type="InterPro" id="IPR034079">
    <property type="entry name" value="R3H_KhpB"/>
</dbReference>
<accession>A0A2H0TH91</accession>
<dbReference type="Gene3D" id="3.30.1370.50">
    <property type="entry name" value="R3H-like domain"/>
    <property type="match status" value="1"/>
</dbReference>
<dbReference type="CDD" id="cd02644">
    <property type="entry name" value="R3H_jag"/>
    <property type="match status" value="1"/>
</dbReference>
<protein>
    <recommendedName>
        <fullName evidence="2">R3H domain-containing protein</fullName>
    </recommendedName>
</protein>
<reference evidence="4" key="1">
    <citation type="submission" date="2017-09" db="EMBL/GenBank/DDBJ databases">
        <title>Depth-based differentiation of microbial function through sediment-hosted aquifers and enrichment of novel symbionts in the deep terrestrial subsurface.</title>
        <authorList>
            <person name="Probst A.J."/>
            <person name="Ladd B."/>
            <person name="Jarett J.K."/>
            <person name="Geller-Mcgrath D.E."/>
            <person name="Sieber C.M.K."/>
            <person name="Emerson J.B."/>
            <person name="Anantharaman K."/>
            <person name="Thomas B.C."/>
            <person name="Malmstrom R."/>
            <person name="Stieglmeier M."/>
            <person name="Klingl A."/>
            <person name="Woyke T."/>
            <person name="Ryan C.M."/>
            <person name="Banfield J.F."/>
        </authorList>
    </citation>
    <scope>NUCLEOTIDE SEQUENCE [LARGE SCALE GENOMIC DNA]</scope>
</reference>
<evidence type="ECO:0000313" key="3">
    <source>
        <dbReference type="EMBL" id="PIR70185.1"/>
    </source>
</evidence>
<dbReference type="InterPro" id="IPR036867">
    <property type="entry name" value="R3H_dom_sf"/>
</dbReference>
<dbReference type="SUPFAM" id="SSF82708">
    <property type="entry name" value="R3H domain"/>
    <property type="match status" value="1"/>
</dbReference>
<dbReference type="GO" id="GO:0003723">
    <property type="term" value="F:RNA binding"/>
    <property type="evidence" value="ECO:0007669"/>
    <property type="project" value="UniProtKB-KW"/>
</dbReference>
<dbReference type="SMART" id="SM00393">
    <property type="entry name" value="R3H"/>
    <property type="match status" value="1"/>
</dbReference>
<comment type="caution">
    <text evidence="3">The sequence shown here is derived from an EMBL/GenBank/DDBJ whole genome shotgun (WGS) entry which is preliminary data.</text>
</comment>
<dbReference type="InterPro" id="IPR001374">
    <property type="entry name" value="R3H_dom"/>
</dbReference>
<proteinExistence type="predicted"/>
<gene>
    <name evidence="3" type="ORF">COU46_02870</name>
</gene>
<dbReference type="PANTHER" id="PTHR35800:SF1">
    <property type="entry name" value="RNA-BINDING PROTEIN KHPB"/>
    <property type="match status" value="1"/>
</dbReference>
<feature type="domain" description="R3H" evidence="2">
    <location>
        <begin position="87"/>
        <end position="152"/>
    </location>
</feature>
<dbReference type="Pfam" id="PF07650">
    <property type="entry name" value="KH_2"/>
    <property type="match status" value="1"/>
</dbReference>
<dbReference type="Proteomes" id="UP000229383">
    <property type="component" value="Unassembled WGS sequence"/>
</dbReference>
<dbReference type="Pfam" id="PF01424">
    <property type="entry name" value="R3H"/>
    <property type="match status" value="1"/>
</dbReference>
<dbReference type="InterPro" id="IPR004044">
    <property type="entry name" value="KH_dom_type_2"/>
</dbReference>
<evidence type="ECO:0000313" key="4">
    <source>
        <dbReference type="Proteomes" id="UP000229383"/>
    </source>
</evidence>
<sequence length="152" mass="17263">MNEKMKEEIQALIKTLIDKMGVLASVDINEIFDTTQFVIKSKDAGILIGINGANLKAFNHVVRRMSEKISGSEKGARFSVDVNDYQKQRIDSLHELAKMSAQRVRYFKKDVEMESMNAFDRRIIHSALAEYPDIVTESTGEGMNRRVVIKPL</sequence>